<sequence length="92" mass="11185">MIQFHQNRKKHRQETLHWYIGWARIYCPLKLFLNPCQSKNSYEARTEGVRQQPRRGRIEGARQQPRRESQQRRERAPNDCVPRLLRLIFLGS</sequence>
<evidence type="ECO:0000313" key="2">
    <source>
        <dbReference type="EMBL" id="JAD96008.1"/>
    </source>
</evidence>
<dbReference type="EMBL" id="GBRH01201887">
    <property type="protein sequence ID" value="JAD96008.1"/>
    <property type="molecule type" value="Transcribed_RNA"/>
</dbReference>
<evidence type="ECO:0000256" key="1">
    <source>
        <dbReference type="SAM" id="MobiDB-lite"/>
    </source>
</evidence>
<protein>
    <submittedName>
        <fullName evidence="2">Uncharacterized protein</fullName>
    </submittedName>
</protein>
<reference evidence="2" key="1">
    <citation type="submission" date="2014-09" db="EMBL/GenBank/DDBJ databases">
        <authorList>
            <person name="Magalhaes I.L.F."/>
            <person name="Oliveira U."/>
            <person name="Santos F.R."/>
            <person name="Vidigal T.H.D.A."/>
            <person name="Brescovit A.D."/>
            <person name="Santos A.J."/>
        </authorList>
    </citation>
    <scope>NUCLEOTIDE SEQUENCE</scope>
    <source>
        <tissue evidence="2">Shoot tissue taken approximately 20 cm above the soil surface</tissue>
    </source>
</reference>
<organism evidence="2">
    <name type="scientific">Arundo donax</name>
    <name type="common">Giant reed</name>
    <name type="synonym">Donax arundinaceus</name>
    <dbReference type="NCBI Taxonomy" id="35708"/>
    <lineage>
        <taxon>Eukaryota</taxon>
        <taxon>Viridiplantae</taxon>
        <taxon>Streptophyta</taxon>
        <taxon>Embryophyta</taxon>
        <taxon>Tracheophyta</taxon>
        <taxon>Spermatophyta</taxon>
        <taxon>Magnoliopsida</taxon>
        <taxon>Liliopsida</taxon>
        <taxon>Poales</taxon>
        <taxon>Poaceae</taxon>
        <taxon>PACMAD clade</taxon>
        <taxon>Arundinoideae</taxon>
        <taxon>Arundineae</taxon>
        <taxon>Arundo</taxon>
    </lineage>
</organism>
<proteinExistence type="predicted"/>
<feature type="region of interest" description="Disordered" evidence="1">
    <location>
        <begin position="43"/>
        <end position="77"/>
    </location>
</feature>
<feature type="compositionally biased region" description="Basic and acidic residues" evidence="1">
    <location>
        <begin position="56"/>
        <end position="77"/>
    </location>
</feature>
<reference evidence="2" key="2">
    <citation type="journal article" date="2015" name="Data Brief">
        <title>Shoot transcriptome of the giant reed, Arundo donax.</title>
        <authorList>
            <person name="Barrero R.A."/>
            <person name="Guerrero F.D."/>
            <person name="Moolhuijzen P."/>
            <person name="Goolsby J.A."/>
            <person name="Tidwell J."/>
            <person name="Bellgard S.E."/>
            <person name="Bellgard M.I."/>
        </authorList>
    </citation>
    <scope>NUCLEOTIDE SEQUENCE</scope>
    <source>
        <tissue evidence="2">Shoot tissue taken approximately 20 cm above the soil surface</tissue>
    </source>
</reference>
<name>A0A0A9EAE6_ARUDO</name>
<accession>A0A0A9EAE6</accession>
<dbReference type="AlphaFoldDB" id="A0A0A9EAE6"/>